<dbReference type="Pfam" id="PF00017">
    <property type="entry name" value="SH2"/>
    <property type="match status" value="1"/>
</dbReference>
<dbReference type="Gene3D" id="3.30.505.10">
    <property type="entry name" value="SH2 domain"/>
    <property type="match status" value="1"/>
</dbReference>
<evidence type="ECO:0000256" key="6">
    <source>
        <dbReference type="ARBA" id="ARBA00051245"/>
    </source>
</evidence>
<sequence length="534" mass="60197">MPVLSSRCVELSKFCRLLYVSLASLTKKSYKRHLKILNITHNDSTTLALRFDCITTTAVRDTVAVPRQRSTFQRSSAASLLVVISIFSLPMESDRNLWELPYYHGLLPREDTVAMLKANGEFLIRKSEENAGDARTFVLSVVYGNVKHYLFREEKGRISIDFKSDKGYKSIRDFVDSHLQSRQPVCSASHVIITRPIGRKDWELAHADIVNGAKLGAGAFGIVRRGELKQTGGTVKVAIKEATLTKCTKEQIKEFMNEARIMRKFKHPNVIQSYGELQDIGVAVGQEPLMIVMELATNGALKDYLQEIQRSPRSKLYMCLGAASGLAHVHENNVVHCDIAARNCLYSEQKVKIADFGLARELTPGDTEIKLDKDQKLPIKWLAPETMRDRVCTKKSDVWAFGILCWEIFANGENPYQNFGTNNEVARRVIMGERMKFSGEAPAEFCDYMTKQVWAGDADDRSPMQQVLLWFDNNIKRMTDSQRSRMDNTRGGGSSKPSRPTSKDGTTAKEKSGRDKNESGRDKSQKGNKKGHRK</sequence>
<evidence type="ECO:0000259" key="12">
    <source>
        <dbReference type="PROSITE" id="PS50011"/>
    </source>
</evidence>
<feature type="domain" description="SH2" evidence="11">
    <location>
        <begin position="102"/>
        <end position="197"/>
    </location>
</feature>
<evidence type="ECO:0000256" key="9">
    <source>
        <dbReference type="RuleBase" id="RU362096"/>
    </source>
</evidence>
<dbReference type="Gene3D" id="3.30.200.20">
    <property type="entry name" value="Phosphorylase Kinase, domain 1"/>
    <property type="match status" value="1"/>
</dbReference>
<dbReference type="SUPFAM" id="SSF55550">
    <property type="entry name" value="SH2 domain"/>
    <property type="match status" value="1"/>
</dbReference>
<comment type="similarity">
    <text evidence="9">Belongs to the protein kinase superfamily. Tyr protein kinase family.</text>
</comment>
<dbReference type="PROSITE" id="PS00109">
    <property type="entry name" value="PROTEIN_KINASE_TYR"/>
    <property type="match status" value="1"/>
</dbReference>
<dbReference type="Gene3D" id="1.10.510.10">
    <property type="entry name" value="Transferase(Phosphotransferase) domain 1"/>
    <property type="match status" value="1"/>
</dbReference>
<keyword evidence="2 8" id="KW-0547">Nucleotide-binding</keyword>
<dbReference type="InterPro" id="IPR017441">
    <property type="entry name" value="Protein_kinase_ATP_BS"/>
</dbReference>
<proteinExistence type="inferred from homology"/>
<dbReference type="PRINTS" id="PR00109">
    <property type="entry name" value="TYRKINASE"/>
</dbReference>
<evidence type="ECO:0000313" key="13">
    <source>
        <dbReference type="Proteomes" id="UP000887563"/>
    </source>
</evidence>
<dbReference type="PROSITE" id="PS50001">
    <property type="entry name" value="SH2"/>
    <property type="match status" value="1"/>
</dbReference>
<dbReference type="CDD" id="cd10361">
    <property type="entry name" value="SH2_Fps_family"/>
    <property type="match status" value="1"/>
</dbReference>
<dbReference type="PANTHER" id="PTHR24418">
    <property type="entry name" value="TYROSINE-PROTEIN KINASE"/>
    <property type="match status" value="1"/>
</dbReference>
<dbReference type="SMART" id="SM00252">
    <property type="entry name" value="SH2"/>
    <property type="match status" value="1"/>
</dbReference>
<dbReference type="InterPro" id="IPR011009">
    <property type="entry name" value="Kinase-like_dom_sf"/>
</dbReference>
<evidence type="ECO:0000256" key="3">
    <source>
        <dbReference type="ARBA" id="ARBA00022777"/>
    </source>
</evidence>
<dbReference type="WBParaSite" id="Minc3s02025g27843">
    <property type="protein sequence ID" value="Minc3s02025g27843"/>
    <property type="gene ID" value="Minc3s02025g27843"/>
</dbReference>
<evidence type="ECO:0000313" key="14">
    <source>
        <dbReference type="WBParaSite" id="Minc3s02025g27843"/>
    </source>
</evidence>
<dbReference type="EC" id="2.7.10.2" evidence="9"/>
<dbReference type="PROSITE" id="PS00107">
    <property type="entry name" value="PROTEIN_KINASE_ATP"/>
    <property type="match status" value="1"/>
</dbReference>
<dbReference type="CDD" id="cd00192">
    <property type="entry name" value="PTKc"/>
    <property type="match status" value="1"/>
</dbReference>
<feature type="binding site" evidence="8">
    <location>
        <position position="240"/>
    </location>
    <ligand>
        <name>ATP</name>
        <dbReference type="ChEBI" id="CHEBI:30616"/>
    </ligand>
</feature>
<keyword evidence="13" id="KW-1185">Reference proteome</keyword>
<keyword evidence="4 8" id="KW-0067">ATP-binding</keyword>
<evidence type="ECO:0000256" key="4">
    <source>
        <dbReference type="ARBA" id="ARBA00022840"/>
    </source>
</evidence>
<evidence type="ECO:0000256" key="1">
    <source>
        <dbReference type="ARBA" id="ARBA00022679"/>
    </source>
</evidence>
<keyword evidence="1 9" id="KW-0808">Transferase</keyword>
<evidence type="ECO:0000313" key="15">
    <source>
        <dbReference type="WBParaSite" id="Minc3s07716g41447"/>
    </source>
</evidence>
<evidence type="ECO:0000256" key="5">
    <source>
        <dbReference type="ARBA" id="ARBA00023137"/>
    </source>
</evidence>
<dbReference type="WBParaSite" id="Minc3s07716g41447">
    <property type="protein sequence ID" value="Minc3s07716g41447"/>
    <property type="gene ID" value="Minc3s07716g41447"/>
</dbReference>
<dbReference type="GO" id="GO:0004715">
    <property type="term" value="F:non-membrane spanning protein tyrosine kinase activity"/>
    <property type="evidence" value="ECO:0007669"/>
    <property type="project" value="UniProtKB-EC"/>
</dbReference>
<feature type="region of interest" description="Disordered" evidence="10">
    <location>
        <begin position="479"/>
        <end position="534"/>
    </location>
</feature>
<dbReference type="InterPro" id="IPR000980">
    <property type="entry name" value="SH2"/>
</dbReference>
<dbReference type="InterPro" id="IPR035849">
    <property type="entry name" value="Fes/Fps/Fer_SH2"/>
</dbReference>
<keyword evidence="5 9" id="KW-0829">Tyrosine-protein kinase</keyword>
<dbReference type="PROSITE" id="PS50011">
    <property type="entry name" value="PROTEIN_KINASE_DOM"/>
    <property type="match status" value="1"/>
</dbReference>
<feature type="compositionally biased region" description="Polar residues" evidence="10">
    <location>
        <begin position="495"/>
        <end position="505"/>
    </location>
</feature>
<dbReference type="AlphaFoldDB" id="A0A914MRY9"/>
<name>A0A914MRY9_MELIC</name>
<dbReference type="InterPro" id="IPR001245">
    <property type="entry name" value="Ser-Thr/Tyr_kinase_cat_dom"/>
</dbReference>
<dbReference type="SUPFAM" id="SSF56112">
    <property type="entry name" value="Protein kinase-like (PK-like)"/>
    <property type="match status" value="1"/>
</dbReference>
<dbReference type="InterPro" id="IPR008266">
    <property type="entry name" value="Tyr_kinase_AS"/>
</dbReference>
<dbReference type="Pfam" id="PF07714">
    <property type="entry name" value="PK_Tyr_Ser-Thr"/>
    <property type="match status" value="1"/>
</dbReference>
<comment type="catalytic activity">
    <reaction evidence="6 9">
        <text>L-tyrosyl-[protein] + ATP = O-phospho-L-tyrosyl-[protein] + ADP + H(+)</text>
        <dbReference type="Rhea" id="RHEA:10596"/>
        <dbReference type="Rhea" id="RHEA-COMP:10136"/>
        <dbReference type="Rhea" id="RHEA-COMP:20101"/>
        <dbReference type="ChEBI" id="CHEBI:15378"/>
        <dbReference type="ChEBI" id="CHEBI:30616"/>
        <dbReference type="ChEBI" id="CHEBI:46858"/>
        <dbReference type="ChEBI" id="CHEBI:61978"/>
        <dbReference type="ChEBI" id="CHEBI:456216"/>
        <dbReference type="EC" id="2.7.10.2"/>
    </reaction>
</comment>
<evidence type="ECO:0000256" key="10">
    <source>
        <dbReference type="SAM" id="MobiDB-lite"/>
    </source>
</evidence>
<dbReference type="InterPro" id="IPR000719">
    <property type="entry name" value="Prot_kinase_dom"/>
</dbReference>
<dbReference type="InterPro" id="IPR036860">
    <property type="entry name" value="SH2_dom_sf"/>
</dbReference>
<organism evidence="13 14">
    <name type="scientific">Meloidogyne incognita</name>
    <name type="common">Southern root-knot nematode worm</name>
    <name type="synonym">Oxyuris incognita</name>
    <dbReference type="NCBI Taxonomy" id="6306"/>
    <lineage>
        <taxon>Eukaryota</taxon>
        <taxon>Metazoa</taxon>
        <taxon>Ecdysozoa</taxon>
        <taxon>Nematoda</taxon>
        <taxon>Chromadorea</taxon>
        <taxon>Rhabditida</taxon>
        <taxon>Tylenchina</taxon>
        <taxon>Tylenchomorpha</taxon>
        <taxon>Tylenchoidea</taxon>
        <taxon>Meloidogynidae</taxon>
        <taxon>Meloidogyninae</taxon>
        <taxon>Meloidogyne</taxon>
        <taxon>Meloidogyne incognita group</taxon>
    </lineage>
</organism>
<keyword evidence="7" id="KW-0727">SH2 domain</keyword>
<evidence type="ECO:0000256" key="2">
    <source>
        <dbReference type="ARBA" id="ARBA00022741"/>
    </source>
</evidence>
<dbReference type="Proteomes" id="UP000887563">
    <property type="component" value="Unplaced"/>
</dbReference>
<evidence type="ECO:0000256" key="7">
    <source>
        <dbReference type="PROSITE-ProRule" id="PRU00191"/>
    </source>
</evidence>
<feature type="compositionally biased region" description="Basic and acidic residues" evidence="10">
    <location>
        <begin position="506"/>
        <end position="525"/>
    </location>
</feature>
<protein>
    <recommendedName>
        <fullName evidence="9">Tyrosine-protein kinase</fullName>
        <ecNumber evidence="9">2.7.10.2</ecNumber>
    </recommendedName>
</protein>
<feature type="domain" description="Protein kinase" evidence="12">
    <location>
        <begin position="209"/>
        <end position="471"/>
    </location>
</feature>
<feature type="compositionally biased region" description="Basic and acidic residues" evidence="10">
    <location>
        <begin position="479"/>
        <end position="488"/>
    </location>
</feature>
<dbReference type="InterPro" id="IPR050198">
    <property type="entry name" value="Non-receptor_tyrosine_kinases"/>
</dbReference>
<keyword evidence="3 9" id="KW-0418">Kinase</keyword>
<evidence type="ECO:0000256" key="8">
    <source>
        <dbReference type="PROSITE-ProRule" id="PRU10141"/>
    </source>
</evidence>
<dbReference type="GO" id="GO:0005524">
    <property type="term" value="F:ATP binding"/>
    <property type="evidence" value="ECO:0007669"/>
    <property type="project" value="UniProtKB-UniRule"/>
</dbReference>
<accession>A0A914MRY9</accession>
<reference evidence="14 15" key="1">
    <citation type="submission" date="2022-11" db="UniProtKB">
        <authorList>
            <consortium name="WormBaseParasite"/>
        </authorList>
    </citation>
    <scope>IDENTIFICATION</scope>
</reference>
<evidence type="ECO:0000259" key="11">
    <source>
        <dbReference type="PROSITE" id="PS50001"/>
    </source>
</evidence>